<dbReference type="AlphaFoldDB" id="A0A815I4T2"/>
<dbReference type="EMBL" id="CAJOBD010003078">
    <property type="protein sequence ID" value="CAF3927104.1"/>
    <property type="molecule type" value="Genomic_DNA"/>
</dbReference>
<accession>A0A815I4T2</accession>
<evidence type="ECO:0000313" key="4">
    <source>
        <dbReference type="EMBL" id="CAF3927104.1"/>
    </source>
</evidence>
<gene>
    <name evidence="4" type="ORF">JBS370_LOCUS22248</name>
    <name evidence="3" type="ORF">SEV965_LOCUS29279</name>
    <name evidence="2" type="ORF">ZHD862_LOCUS29197</name>
</gene>
<reference evidence="3" key="1">
    <citation type="submission" date="2021-02" db="EMBL/GenBank/DDBJ databases">
        <authorList>
            <person name="Nowell W R."/>
        </authorList>
    </citation>
    <scope>NUCLEOTIDE SEQUENCE</scope>
</reference>
<evidence type="ECO:0000313" key="2">
    <source>
        <dbReference type="EMBL" id="CAF1324673.1"/>
    </source>
</evidence>
<feature type="transmembrane region" description="Helical" evidence="1">
    <location>
        <begin position="19"/>
        <end position="39"/>
    </location>
</feature>
<comment type="caution">
    <text evidence="3">The sequence shown here is derived from an EMBL/GenBank/DDBJ whole genome shotgun (WGS) entry which is preliminary data.</text>
</comment>
<dbReference type="Proteomes" id="UP000663864">
    <property type="component" value="Unassembled WGS sequence"/>
</dbReference>
<proteinExistence type="predicted"/>
<evidence type="ECO:0000256" key="1">
    <source>
        <dbReference type="SAM" id="Phobius"/>
    </source>
</evidence>
<dbReference type="Proteomes" id="UP000663889">
    <property type="component" value="Unassembled WGS sequence"/>
</dbReference>
<protein>
    <submittedName>
        <fullName evidence="3">Uncharacterized protein</fullName>
    </submittedName>
</protein>
<keyword evidence="1" id="KW-0812">Transmembrane</keyword>
<name>A0A815I4T2_9BILA</name>
<sequence>MLITIPTIPTIAAPPKRNLVSLSTLIVALIPTPTPIIPIGRHAKLFVQFGLCLICNDVCLSIFLFDSC</sequence>
<feature type="transmembrane region" description="Helical" evidence="1">
    <location>
        <begin position="45"/>
        <end position="65"/>
    </location>
</feature>
<keyword evidence="1" id="KW-1133">Transmembrane helix</keyword>
<dbReference type="EMBL" id="CAJNOT010002542">
    <property type="protein sequence ID" value="CAF1324673.1"/>
    <property type="molecule type" value="Genomic_DNA"/>
</dbReference>
<dbReference type="EMBL" id="CAJNOU010002927">
    <property type="protein sequence ID" value="CAF1359074.1"/>
    <property type="molecule type" value="Genomic_DNA"/>
</dbReference>
<keyword evidence="1" id="KW-0472">Membrane</keyword>
<dbReference type="Proteomes" id="UP000663836">
    <property type="component" value="Unassembled WGS sequence"/>
</dbReference>
<evidence type="ECO:0000313" key="3">
    <source>
        <dbReference type="EMBL" id="CAF1359074.1"/>
    </source>
</evidence>
<organism evidence="3 5">
    <name type="scientific">Rotaria sordida</name>
    <dbReference type="NCBI Taxonomy" id="392033"/>
    <lineage>
        <taxon>Eukaryota</taxon>
        <taxon>Metazoa</taxon>
        <taxon>Spiralia</taxon>
        <taxon>Gnathifera</taxon>
        <taxon>Rotifera</taxon>
        <taxon>Eurotatoria</taxon>
        <taxon>Bdelloidea</taxon>
        <taxon>Philodinida</taxon>
        <taxon>Philodinidae</taxon>
        <taxon>Rotaria</taxon>
    </lineage>
</organism>
<evidence type="ECO:0000313" key="5">
    <source>
        <dbReference type="Proteomes" id="UP000663889"/>
    </source>
</evidence>